<dbReference type="PANTHER" id="PTHR30193:SF44">
    <property type="entry name" value="LACTOSE TRANSPORT SYSTEM PERMEASE PROTEIN LACF"/>
    <property type="match status" value="1"/>
</dbReference>
<dbReference type="InterPro" id="IPR051393">
    <property type="entry name" value="ABC_transporter_permease"/>
</dbReference>
<comment type="caution">
    <text evidence="9">The sequence shown here is derived from an EMBL/GenBank/DDBJ whole genome shotgun (WGS) entry which is preliminary data.</text>
</comment>
<name>A0ABU1P3Q6_9BACL</name>
<dbReference type="InterPro" id="IPR035906">
    <property type="entry name" value="MetI-like_sf"/>
</dbReference>
<keyword evidence="6 7" id="KW-0472">Membrane</keyword>
<dbReference type="RefSeq" id="WP_397341673.1">
    <property type="nucleotide sequence ID" value="NZ_JAVDSB010000014.1"/>
</dbReference>
<gene>
    <name evidence="9" type="ORF">J2736_005419</name>
</gene>
<evidence type="ECO:0000256" key="4">
    <source>
        <dbReference type="ARBA" id="ARBA00022692"/>
    </source>
</evidence>
<evidence type="ECO:0000313" key="9">
    <source>
        <dbReference type="EMBL" id="MDR6554204.1"/>
    </source>
</evidence>
<keyword evidence="10" id="KW-1185">Reference proteome</keyword>
<dbReference type="Gene3D" id="1.10.3720.10">
    <property type="entry name" value="MetI-like"/>
    <property type="match status" value="1"/>
</dbReference>
<proteinExistence type="inferred from homology"/>
<dbReference type="SUPFAM" id="SSF161098">
    <property type="entry name" value="MetI-like"/>
    <property type="match status" value="1"/>
</dbReference>
<keyword evidence="5 7" id="KW-1133">Transmembrane helix</keyword>
<accession>A0ABU1P3Q6</accession>
<keyword evidence="4 7" id="KW-0812">Transmembrane</keyword>
<dbReference type="Pfam" id="PF00528">
    <property type="entry name" value="BPD_transp_1"/>
    <property type="match status" value="1"/>
</dbReference>
<dbReference type="CDD" id="cd06261">
    <property type="entry name" value="TM_PBP2"/>
    <property type="match status" value="1"/>
</dbReference>
<comment type="similarity">
    <text evidence="7">Belongs to the binding-protein-dependent transport system permease family.</text>
</comment>
<dbReference type="Proteomes" id="UP001267290">
    <property type="component" value="Unassembled WGS sequence"/>
</dbReference>
<evidence type="ECO:0000259" key="8">
    <source>
        <dbReference type="PROSITE" id="PS50928"/>
    </source>
</evidence>
<evidence type="ECO:0000256" key="6">
    <source>
        <dbReference type="ARBA" id="ARBA00023136"/>
    </source>
</evidence>
<organism evidence="9 10">
    <name type="scientific">Paenibacillus qinlingensis</name>
    <dbReference type="NCBI Taxonomy" id="1837343"/>
    <lineage>
        <taxon>Bacteria</taxon>
        <taxon>Bacillati</taxon>
        <taxon>Bacillota</taxon>
        <taxon>Bacilli</taxon>
        <taxon>Bacillales</taxon>
        <taxon>Paenibacillaceae</taxon>
        <taxon>Paenibacillus</taxon>
    </lineage>
</organism>
<evidence type="ECO:0000313" key="10">
    <source>
        <dbReference type="Proteomes" id="UP001267290"/>
    </source>
</evidence>
<sequence>MNEPSNTAAQAAPIRTTKRQTQVKVSFLWTVRKYWIFYVMMAPAALLLIINNYIPMAGVLIAFKNVNYTKGILGSPWVGFDNFKYLFSSEVAWVITRNTISYNLVFIVLNLVIAVAMAIMFNEMRSKFLSKFHQSTMFLPFFLSMVCVAYLVYAFLGAEHGFVNTVLLPKLGFEPIDWYTEPKYWTVILPIVNTWKNLGYYTVIYMAAIIGIDHEYYEAALIDGANKWQQVKRITIPLIMPVMITMTLLQVGRIFYADFGLFFQVTKNAGALFPTTQVIDTYVYQTFLTMGDIGMSSAAGLYQAVVGFLLVLITNLFVRKVSKENALF</sequence>
<evidence type="ECO:0000256" key="2">
    <source>
        <dbReference type="ARBA" id="ARBA00022448"/>
    </source>
</evidence>
<feature type="transmembrane region" description="Helical" evidence="7">
    <location>
        <begin position="34"/>
        <end position="54"/>
    </location>
</feature>
<protein>
    <submittedName>
        <fullName evidence="9">Aldouronate transport system permease protein</fullName>
    </submittedName>
</protein>
<dbReference type="InterPro" id="IPR000515">
    <property type="entry name" value="MetI-like"/>
</dbReference>
<feature type="domain" description="ABC transmembrane type-1" evidence="8">
    <location>
        <begin position="96"/>
        <end position="314"/>
    </location>
</feature>
<feature type="transmembrane region" description="Helical" evidence="7">
    <location>
        <begin position="238"/>
        <end position="256"/>
    </location>
</feature>
<keyword evidence="2 7" id="KW-0813">Transport</keyword>
<dbReference type="PROSITE" id="PS50928">
    <property type="entry name" value="ABC_TM1"/>
    <property type="match status" value="1"/>
</dbReference>
<evidence type="ECO:0000256" key="7">
    <source>
        <dbReference type="RuleBase" id="RU363032"/>
    </source>
</evidence>
<feature type="transmembrane region" description="Helical" evidence="7">
    <location>
        <begin position="300"/>
        <end position="318"/>
    </location>
</feature>
<comment type="subcellular location">
    <subcellularLocation>
        <location evidence="1 7">Cell membrane</location>
        <topology evidence="1 7">Multi-pass membrane protein</topology>
    </subcellularLocation>
</comment>
<evidence type="ECO:0000256" key="1">
    <source>
        <dbReference type="ARBA" id="ARBA00004651"/>
    </source>
</evidence>
<reference evidence="9 10" key="1">
    <citation type="submission" date="2023-07" db="EMBL/GenBank/DDBJ databases">
        <title>Sorghum-associated microbial communities from plants grown in Nebraska, USA.</title>
        <authorList>
            <person name="Schachtman D."/>
        </authorList>
    </citation>
    <scope>NUCLEOTIDE SEQUENCE [LARGE SCALE GENOMIC DNA]</scope>
    <source>
        <strain evidence="9 10">CC258</strain>
    </source>
</reference>
<dbReference type="PANTHER" id="PTHR30193">
    <property type="entry name" value="ABC TRANSPORTER PERMEASE PROTEIN"/>
    <property type="match status" value="1"/>
</dbReference>
<feature type="transmembrane region" description="Helical" evidence="7">
    <location>
        <begin position="100"/>
        <end position="121"/>
    </location>
</feature>
<dbReference type="EMBL" id="JAVDSB010000014">
    <property type="protein sequence ID" value="MDR6554204.1"/>
    <property type="molecule type" value="Genomic_DNA"/>
</dbReference>
<evidence type="ECO:0000256" key="5">
    <source>
        <dbReference type="ARBA" id="ARBA00022989"/>
    </source>
</evidence>
<keyword evidence="3" id="KW-1003">Cell membrane</keyword>
<evidence type="ECO:0000256" key="3">
    <source>
        <dbReference type="ARBA" id="ARBA00022475"/>
    </source>
</evidence>
<feature type="transmembrane region" description="Helical" evidence="7">
    <location>
        <begin position="137"/>
        <end position="156"/>
    </location>
</feature>